<dbReference type="RefSeq" id="WP_044688417.1">
    <property type="nucleotide sequence ID" value="NZ_CEDO01000030.1"/>
</dbReference>
<accession>A0A116KY94</accession>
<sequence length="169" mass="19305">MRKERTMEAQVTKNGYKYYIHKPRKPIPVTPQAVPSEAKWKKGLTWLGGALLVGLKNLPYLIMRTAILLVTTPLMILLFIFNLIKSLIVTAIGWFVFKVVVFFLLGFGIQGYVLLTRKEIPAPEWFNNLMSTFVFPHGVPIYYGWETTIIVVLAIITALSLTIYSRDEL</sequence>
<reference evidence="2 3" key="1">
    <citation type="submission" date="2016-02" db="EMBL/GenBank/DDBJ databases">
        <authorList>
            <consortium name="Pathogen Informatics"/>
        </authorList>
    </citation>
    <scope>NUCLEOTIDE SEQUENCE [LARGE SCALE GENOMIC DNA]</scope>
    <source>
        <strain evidence="2 3">LSS23</strain>
    </source>
</reference>
<keyword evidence="1" id="KW-0812">Transmembrane</keyword>
<feature type="transmembrane region" description="Helical" evidence="1">
    <location>
        <begin position="61"/>
        <end position="81"/>
    </location>
</feature>
<dbReference type="EMBL" id="FIFW01000012">
    <property type="protein sequence ID" value="CYU62474.1"/>
    <property type="molecule type" value="Genomic_DNA"/>
</dbReference>
<keyword evidence="1" id="KW-0472">Membrane</keyword>
<gene>
    <name evidence="2" type="ORF">ERS132385_01304</name>
</gene>
<proteinExistence type="predicted"/>
<dbReference type="AlphaFoldDB" id="A0A116KY94"/>
<name>A0A116KY94_STRSU</name>
<dbReference type="Proteomes" id="UP000073434">
    <property type="component" value="Unassembled WGS sequence"/>
</dbReference>
<feature type="transmembrane region" description="Helical" evidence="1">
    <location>
        <begin position="149"/>
        <end position="165"/>
    </location>
</feature>
<organism evidence="2 3">
    <name type="scientific">Streptococcus suis</name>
    <dbReference type="NCBI Taxonomy" id="1307"/>
    <lineage>
        <taxon>Bacteria</taxon>
        <taxon>Bacillati</taxon>
        <taxon>Bacillota</taxon>
        <taxon>Bacilli</taxon>
        <taxon>Lactobacillales</taxon>
        <taxon>Streptococcaceae</taxon>
        <taxon>Streptococcus</taxon>
    </lineage>
</organism>
<evidence type="ECO:0000313" key="3">
    <source>
        <dbReference type="Proteomes" id="UP000073434"/>
    </source>
</evidence>
<keyword evidence="1" id="KW-1133">Transmembrane helix</keyword>
<feature type="transmembrane region" description="Helical" evidence="1">
    <location>
        <begin position="87"/>
        <end position="113"/>
    </location>
</feature>
<protein>
    <submittedName>
        <fullName evidence="2">Uncharacterized protein</fullName>
    </submittedName>
</protein>
<evidence type="ECO:0000256" key="1">
    <source>
        <dbReference type="SAM" id="Phobius"/>
    </source>
</evidence>
<evidence type="ECO:0000313" key="2">
    <source>
        <dbReference type="EMBL" id="CYU62474.1"/>
    </source>
</evidence>